<keyword evidence="6 12" id="KW-0479">Metal-binding</keyword>
<keyword evidence="10 13" id="KW-0503">Monooxygenase</keyword>
<keyword evidence="7" id="KW-0492">Microsome</keyword>
<dbReference type="STRING" id="6832.A0A553PQN4"/>
<evidence type="ECO:0000256" key="7">
    <source>
        <dbReference type="ARBA" id="ARBA00022848"/>
    </source>
</evidence>
<dbReference type="InterPro" id="IPR050705">
    <property type="entry name" value="Cytochrome_P450_3A"/>
</dbReference>
<accession>A0A553PQN4</accession>
<evidence type="ECO:0000256" key="8">
    <source>
        <dbReference type="ARBA" id="ARBA00023002"/>
    </source>
</evidence>
<organism evidence="14 15">
    <name type="scientific">Tigriopus californicus</name>
    <name type="common">Marine copepod</name>
    <dbReference type="NCBI Taxonomy" id="6832"/>
    <lineage>
        <taxon>Eukaryota</taxon>
        <taxon>Metazoa</taxon>
        <taxon>Ecdysozoa</taxon>
        <taxon>Arthropoda</taxon>
        <taxon>Crustacea</taxon>
        <taxon>Multicrustacea</taxon>
        <taxon>Hexanauplia</taxon>
        <taxon>Copepoda</taxon>
        <taxon>Harpacticoida</taxon>
        <taxon>Harpacticidae</taxon>
        <taxon>Tigriopus</taxon>
    </lineage>
</organism>
<evidence type="ECO:0008006" key="16">
    <source>
        <dbReference type="Google" id="ProtNLM"/>
    </source>
</evidence>
<keyword evidence="5 12" id="KW-0349">Heme</keyword>
<comment type="subcellular location">
    <subcellularLocation>
        <location evidence="3">Endoplasmic reticulum membrane</location>
        <topology evidence="3">Peripheral membrane protein</topology>
    </subcellularLocation>
    <subcellularLocation>
        <location evidence="2">Microsome membrane</location>
        <topology evidence="2">Peripheral membrane protein</topology>
    </subcellularLocation>
</comment>
<dbReference type="Pfam" id="PF00067">
    <property type="entry name" value="p450"/>
    <property type="match status" value="2"/>
</dbReference>
<comment type="caution">
    <text evidence="14">The sequence shown here is derived from an EMBL/GenBank/DDBJ whole genome shotgun (WGS) entry which is preliminary data.</text>
</comment>
<dbReference type="Gene3D" id="1.10.630.10">
    <property type="entry name" value="Cytochrome P450"/>
    <property type="match status" value="2"/>
</dbReference>
<dbReference type="EMBL" id="VCGU01000002">
    <property type="protein sequence ID" value="TRY79981.1"/>
    <property type="molecule type" value="Genomic_DNA"/>
</dbReference>
<evidence type="ECO:0000256" key="6">
    <source>
        <dbReference type="ARBA" id="ARBA00022723"/>
    </source>
</evidence>
<protein>
    <recommendedName>
        <fullName evidence="16">Cytochrome P450</fullName>
    </recommendedName>
</protein>
<dbReference type="InterPro" id="IPR036396">
    <property type="entry name" value="Cyt_P450_sf"/>
</dbReference>
<reference evidence="14 15" key="1">
    <citation type="journal article" date="2018" name="Nat. Ecol. Evol.">
        <title>Genomic signatures of mitonuclear coevolution across populations of Tigriopus californicus.</title>
        <authorList>
            <person name="Barreto F.S."/>
            <person name="Watson E.T."/>
            <person name="Lima T.G."/>
            <person name="Willett C.S."/>
            <person name="Edmands S."/>
            <person name="Li W."/>
            <person name="Burton R.S."/>
        </authorList>
    </citation>
    <scope>NUCLEOTIDE SEQUENCE [LARGE SCALE GENOMIC DNA]</scope>
    <source>
        <strain evidence="14 15">San Diego</strain>
    </source>
</reference>
<dbReference type="SUPFAM" id="SSF48264">
    <property type="entry name" value="Cytochrome P450"/>
    <property type="match status" value="2"/>
</dbReference>
<proteinExistence type="inferred from homology"/>
<dbReference type="AlphaFoldDB" id="A0A553PQN4"/>
<evidence type="ECO:0000256" key="13">
    <source>
        <dbReference type="RuleBase" id="RU000461"/>
    </source>
</evidence>
<keyword evidence="15" id="KW-1185">Reference proteome</keyword>
<comment type="function">
    <text evidence="11">Cytochromes P450 are a group of heme-thiolate monooxygenases. They oxidize a variety of structurally unrelated compounds, including steroids, fatty acids, and xenobiotics.</text>
</comment>
<sequence length="569" mass="65414">MSSFIIEATVVILLLLYRHLNKFWGYLEALSVPMIQENIFSVHKLVFPKFDQACLKKYGKIWTKYEGFVPHIFVADPDLLKEIMIKNFDCFMDRQHFPIGEKLCSLITSRSDAWHAMRKLISPLFTTAKVKPMLGSLTAVTDEFIENVEKKRKQGQDDTVDFKPLLQYLSLDAVASCAFGIEGNSFQKPESDLYKRCCRLFSDFRLRSFGESIAFYICSRIPILLKIVDFIGMSNFEYLFNFTKNIGYNRQKTRGDFIDKLNETQLKNLECKGELNENQIYAQGIGIIQAAFETTSNTMGTLLHMLAKHPEVQSKLFEEIQDVFGDENVDEAVTMDKLTQLTYMNAVIFENLRINPPVCRLDRTCIKDCKIGDIQFKKGTIIQIPVYAIHHHEEFYPEPELFNPDRFLGLSAPPRGDLTYLSFGAGPRYCAGIKFAMAEIKITLLKVLRTFILKDSSKTKLEILGGDLVRETTYGLHRVVFPTFDVACMHKYGRVWGKYEGVTPHVFIVEPELLKDVLVKRFESFVERQYFPMEDKHRSLVDARSDAWKTMRKALTAPFSPLGSSRTCS</sequence>
<dbReference type="GO" id="GO:0005789">
    <property type="term" value="C:endoplasmic reticulum membrane"/>
    <property type="evidence" value="ECO:0007669"/>
    <property type="project" value="UniProtKB-SubCell"/>
</dbReference>
<dbReference type="GO" id="GO:0005506">
    <property type="term" value="F:iron ion binding"/>
    <property type="evidence" value="ECO:0007669"/>
    <property type="project" value="InterPro"/>
</dbReference>
<evidence type="ECO:0000256" key="11">
    <source>
        <dbReference type="ARBA" id="ARBA00043906"/>
    </source>
</evidence>
<evidence type="ECO:0000256" key="3">
    <source>
        <dbReference type="ARBA" id="ARBA00004406"/>
    </source>
</evidence>
<dbReference type="FunFam" id="1.10.630.10:FF:000182">
    <property type="entry name" value="Cytochrome P450 3A4"/>
    <property type="match status" value="1"/>
</dbReference>
<name>A0A553PQN4_TIGCA</name>
<evidence type="ECO:0000256" key="12">
    <source>
        <dbReference type="PIRSR" id="PIRSR602401-1"/>
    </source>
</evidence>
<evidence type="ECO:0000256" key="5">
    <source>
        <dbReference type="ARBA" id="ARBA00022617"/>
    </source>
</evidence>
<dbReference type="GO" id="GO:0008395">
    <property type="term" value="F:steroid hydroxylase activity"/>
    <property type="evidence" value="ECO:0007669"/>
    <property type="project" value="TreeGrafter"/>
</dbReference>
<evidence type="ECO:0000256" key="2">
    <source>
        <dbReference type="ARBA" id="ARBA00004174"/>
    </source>
</evidence>
<keyword evidence="7" id="KW-0256">Endoplasmic reticulum</keyword>
<dbReference type="PROSITE" id="PS00086">
    <property type="entry name" value="CYTOCHROME_P450"/>
    <property type="match status" value="1"/>
</dbReference>
<dbReference type="PRINTS" id="PR00385">
    <property type="entry name" value="P450"/>
</dbReference>
<evidence type="ECO:0000256" key="4">
    <source>
        <dbReference type="ARBA" id="ARBA00010617"/>
    </source>
</evidence>
<dbReference type="PANTHER" id="PTHR24302:SF15">
    <property type="entry name" value="FATTY-ACID PEROXYGENASE"/>
    <property type="match status" value="1"/>
</dbReference>
<dbReference type="GO" id="GO:0020037">
    <property type="term" value="F:heme binding"/>
    <property type="evidence" value="ECO:0007669"/>
    <property type="project" value="InterPro"/>
</dbReference>
<evidence type="ECO:0000256" key="10">
    <source>
        <dbReference type="ARBA" id="ARBA00023033"/>
    </source>
</evidence>
<comment type="cofactor">
    <cofactor evidence="1 12">
        <name>heme</name>
        <dbReference type="ChEBI" id="CHEBI:30413"/>
    </cofactor>
</comment>
<gene>
    <name evidence="14" type="ORF">TCAL_05144</name>
</gene>
<dbReference type="PANTHER" id="PTHR24302">
    <property type="entry name" value="CYTOCHROME P450 FAMILY 3"/>
    <property type="match status" value="1"/>
</dbReference>
<evidence type="ECO:0000256" key="1">
    <source>
        <dbReference type="ARBA" id="ARBA00001971"/>
    </source>
</evidence>
<comment type="similarity">
    <text evidence="4 13">Belongs to the cytochrome P450 family.</text>
</comment>
<evidence type="ECO:0000313" key="15">
    <source>
        <dbReference type="Proteomes" id="UP000318571"/>
    </source>
</evidence>
<dbReference type="InterPro" id="IPR001128">
    <property type="entry name" value="Cyt_P450"/>
</dbReference>
<keyword evidence="8 13" id="KW-0560">Oxidoreductase</keyword>
<feature type="binding site" description="axial binding residue" evidence="12">
    <location>
        <position position="430"/>
    </location>
    <ligand>
        <name>heme</name>
        <dbReference type="ChEBI" id="CHEBI:30413"/>
    </ligand>
    <ligandPart>
        <name>Fe</name>
        <dbReference type="ChEBI" id="CHEBI:18248"/>
    </ligandPart>
</feature>
<dbReference type="InterPro" id="IPR017972">
    <property type="entry name" value="Cyt_P450_CS"/>
</dbReference>
<dbReference type="PRINTS" id="PR00463">
    <property type="entry name" value="EP450I"/>
</dbReference>
<dbReference type="GO" id="GO:0016705">
    <property type="term" value="F:oxidoreductase activity, acting on paired donors, with incorporation or reduction of molecular oxygen"/>
    <property type="evidence" value="ECO:0007669"/>
    <property type="project" value="InterPro"/>
</dbReference>
<keyword evidence="9 12" id="KW-0408">Iron</keyword>
<evidence type="ECO:0000256" key="9">
    <source>
        <dbReference type="ARBA" id="ARBA00023004"/>
    </source>
</evidence>
<dbReference type="InterPro" id="IPR002401">
    <property type="entry name" value="Cyt_P450_E_grp-I"/>
</dbReference>
<dbReference type="Proteomes" id="UP000318571">
    <property type="component" value="Chromosome 6"/>
</dbReference>
<evidence type="ECO:0000313" key="14">
    <source>
        <dbReference type="EMBL" id="TRY79981.1"/>
    </source>
</evidence>